<comment type="caution">
    <text evidence="2">The sequence shown here is derived from an EMBL/GenBank/DDBJ whole genome shotgun (WGS) entry which is preliminary data.</text>
</comment>
<feature type="region of interest" description="Disordered" evidence="1">
    <location>
        <begin position="330"/>
        <end position="352"/>
    </location>
</feature>
<gene>
    <name evidence="2" type="ORF">C1I60_06180</name>
</gene>
<dbReference type="AlphaFoldDB" id="A0A4U2Q1K2"/>
<evidence type="ECO:0008006" key="4">
    <source>
        <dbReference type="Google" id="ProtNLM"/>
    </source>
</evidence>
<feature type="compositionally biased region" description="Polar residues" evidence="1">
    <location>
        <begin position="341"/>
        <end position="352"/>
    </location>
</feature>
<sequence>MIDTVKFDIAVILTEEEINQVSWSEVKKMMMSGIVTCELFNKHDDTQPRLFYKYKEDDPQRAWLKVELSVPRYLYGSNVYEFKQADVKPMLRQLRRYVVKMLKLPLFRVPHYNDWEVEKLHICKNFNVGSHIQDYLKLLSSMQKPGGYKTVPYNAAGSNRLESVYYQRKGKRNRSIHKFYDKRAEVDQKSLYPNKAQHQQDAIGLLRYEIELTYDEMRKYSFTRRATELITPQVAVHVLQEGLSSLGLTKPIKHSPFDSMLDTINSAAFNVRTQAMLVAFLTHLHSYGQGYCKQKYTKTTYYDNYNKLKELFKMDVIQFAETDLPPLKIHNDSFKNKKSRSTSVPAGETTTK</sequence>
<reference evidence="2 3" key="1">
    <citation type="submission" date="2018-01" db="EMBL/GenBank/DDBJ databases">
        <title>Bacillales members from the olive rhizosphere are effective biological control agents against Verticillium dahliae.</title>
        <authorList>
            <person name="Gomez-Lama C."/>
            <person name="Legarda G."/>
            <person name="Ruano-Rosa D."/>
            <person name="Pizarro-Tobias P."/>
            <person name="Valverde-Corredor A."/>
            <person name="Niqui J.L."/>
            <person name="Trivino J.C."/>
            <person name="Roca A."/>
            <person name="Mercado-Blanco J."/>
        </authorList>
    </citation>
    <scope>NUCLEOTIDE SEQUENCE [LARGE SCALE GENOMIC DNA]</scope>
    <source>
        <strain evidence="2 3">PIC167</strain>
    </source>
</reference>
<dbReference type="Proteomes" id="UP000308114">
    <property type="component" value="Unassembled WGS sequence"/>
</dbReference>
<name>A0A4U2Q1K2_9BACL</name>
<evidence type="ECO:0000313" key="2">
    <source>
        <dbReference type="EMBL" id="TKH46013.1"/>
    </source>
</evidence>
<protein>
    <recommendedName>
        <fullName evidence="4">Replication protein</fullName>
    </recommendedName>
</protein>
<dbReference type="RefSeq" id="WP_137060934.1">
    <property type="nucleotide sequence ID" value="NZ_PNXQ01000005.1"/>
</dbReference>
<organism evidence="2 3">
    <name type="scientific">Paenibacillus terrae</name>
    <dbReference type="NCBI Taxonomy" id="159743"/>
    <lineage>
        <taxon>Bacteria</taxon>
        <taxon>Bacillati</taxon>
        <taxon>Bacillota</taxon>
        <taxon>Bacilli</taxon>
        <taxon>Bacillales</taxon>
        <taxon>Paenibacillaceae</taxon>
        <taxon>Paenibacillus</taxon>
    </lineage>
</organism>
<evidence type="ECO:0000313" key="3">
    <source>
        <dbReference type="Proteomes" id="UP000308114"/>
    </source>
</evidence>
<accession>A0A4U2Q1K2</accession>
<dbReference type="EMBL" id="PNXQ01000005">
    <property type="protein sequence ID" value="TKH46013.1"/>
    <property type="molecule type" value="Genomic_DNA"/>
</dbReference>
<proteinExistence type="predicted"/>
<evidence type="ECO:0000256" key="1">
    <source>
        <dbReference type="SAM" id="MobiDB-lite"/>
    </source>
</evidence>